<organism evidence="1 2">
    <name type="scientific">Leptolyngbya foveolarum</name>
    <dbReference type="NCBI Taxonomy" id="47253"/>
    <lineage>
        <taxon>Bacteria</taxon>
        <taxon>Bacillati</taxon>
        <taxon>Cyanobacteriota</taxon>
        <taxon>Cyanophyceae</taxon>
        <taxon>Leptolyngbyales</taxon>
        <taxon>Leptolyngbyaceae</taxon>
        <taxon>Leptolyngbya group</taxon>
        <taxon>Leptolyngbya</taxon>
    </lineage>
</organism>
<accession>A0A2W4W4L5</accession>
<reference evidence="1 2" key="2">
    <citation type="submission" date="2018-06" db="EMBL/GenBank/DDBJ databases">
        <title>Metagenomic assembly of (sub)arctic Cyanobacteria and their associated microbiome from non-axenic cultures.</title>
        <authorList>
            <person name="Baurain D."/>
        </authorList>
    </citation>
    <scope>NUCLEOTIDE SEQUENCE [LARGE SCALE GENOMIC DNA]</scope>
    <source>
        <strain evidence="1">ULC129bin1</strain>
    </source>
</reference>
<dbReference type="AlphaFoldDB" id="A0A2W4W4L5"/>
<evidence type="ECO:0000313" key="1">
    <source>
        <dbReference type="EMBL" id="PZO19401.1"/>
    </source>
</evidence>
<dbReference type="Proteomes" id="UP000249354">
    <property type="component" value="Unassembled WGS sequence"/>
</dbReference>
<protein>
    <submittedName>
        <fullName evidence="1">Uncharacterized protein</fullName>
    </submittedName>
</protein>
<sequence length="207" mass="22737">MVRRVGQAATVVLGAYLVACGPLQSTSNWLANESGPQEAIAQEVSENSSAVEFETCAAVEDWQRLSAEEQSKQLEKDPRYAMAIEGDSSKAASWERQVVSFTTYGLSARMEPVTLTGLWSVDAEMQNCYTPETTMAINAGDRAEAWLLNHQMKSLVWEGDRYVMTVEPTATGMQVVQFERSDELASLPLEVVNTNGESVDVTSGDWQ</sequence>
<gene>
    <name evidence="1" type="ORF">DCF25_08515</name>
</gene>
<comment type="caution">
    <text evidence="1">The sequence shown here is derived from an EMBL/GenBank/DDBJ whole genome shotgun (WGS) entry which is preliminary data.</text>
</comment>
<evidence type="ECO:0000313" key="2">
    <source>
        <dbReference type="Proteomes" id="UP000249354"/>
    </source>
</evidence>
<dbReference type="EMBL" id="QBMC01000044">
    <property type="protein sequence ID" value="PZO19401.1"/>
    <property type="molecule type" value="Genomic_DNA"/>
</dbReference>
<reference evidence="2" key="1">
    <citation type="submission" date="2018-04" db="EMBL/GenBank/DDBJ databases">
        <authorList>
            <person name="Cornet L."/>
        </authorList>
    </citation>
    <scope>NUCLEOTIDE SEQUENCE [LARGE SCALE GENOMIC DNA]</scope>
</reference>
<name>A0A2W4W4L5_9CYAN</name>
<proteinExistence type="predicted"/>